<sequence>MNENQKLHTKILLRERPSTALIQNSAMQYSKPRLTEWGTHGGTAYSSCLDLFCLS</sequence>
<proteinExistence type="predicted"/>
<name>A0A0V0RD65_9BILA</name>
<organism evidence="1 2">
    <name type="scientific">Trichinella nelsoni</name>
    <dbReference type="NCBI Taxonomy" id="6336"/>
    <lineage>
        <taxon>Eukaryota</taxon>
        <taxon>Metazoa</taxon>
        <taxon>Ecdysozoa</taxon>
        <taxon>Nematoda</taxon>
        <taxon>Enoplea</taxon>
        <taxon>Dorylaimia</taxon>
        <taxon>Trichinellida</taxon>
        <taxon>Trichinellidae</taxon>
        <taxon>Trichinella</taxon>
    </lineage>
</organism>
<evidence type="ECO:0000313" key="1">
    <source>
        <dbReference type="EMBL" id="KRX12435.1"/>
    </source>
</evidence>
<dbReference type="OrthoDB" id="5920438at2759"/>
<evidence type="ECO:0000313" key="2">
    <source>
        <dbReference type="Proteomes" id="UP000054630"/>
    </source>
</evidence>
<dbReference type="Proteomes" id="UP000054630">
    <property type="component" value="Unassembled WGS sequence"/>
</dbReference>
<reference evidence="1 2" key="1">
    <citation type="submission" date="2015-01" db="EMBL/GenBank/DDBJ databases">
        <title>Evolution of Trichinella species and genotypes.</title>
        <authorList>
            <person name="Korhonen P.K."/>
            <person name="Edoardo P."/>
            <person name="Giuseppe L.R."/>
            <person name="Gasser R.B."/>
        </authorList>
    </citation>
    <scope>NUCLEOTIDE SEQUENCE [LARGE SCALE GENOMIC DNA]</scope>
    <source>
        <strain evidence="1">ISS37</strain>
    </source>
</reference>
<protein>
    <submittedName>
        <fullName evidence="1">Uncharacterized protein</fullName>
    </submittedName>
</protein>
<dbReference type="AlphaFoldDB" id="A0A0V0RD65"/>
<accession>A0A0V0RD65</accession>
<gene>
    <name evidence="1" type="ORF">T07_8952</name>
</gene>
<dbReference type="EMBL" id="JYDL01000401">
    <property type="protein sequence ID" value="KRX12435.1"/>
    <property type="molecule type" value="Genomic_DNA"/>
</dbReference>
<comment type="caution">
    <text evidence="1">The sequence shown here is derived from an EMBL/GenBank/DDBJ whole genome shotgun (WGS) entry which is preliminary data.</text>
</comment>
<keyword evidence="2" id="KW-1185">Reference proteome</keyword>